<sequence length="223" mass="24757">MLLQNFLTILAILGLQGTAGRPLKPTKLVYDNAHDDEGGQGCKSPNLIDNGSFDIDFSDGAPWMLENDATISHNAKFSRSGSNSVFFNITNAKQHPTITKTVEGATPGQGYTFTYYYRFYKERPISQSMCYVQGPDGQPMKESVCYLRGSVNNGQHTTERELYTPLQDVYIRQQINFAATNGPFDVSIQVACMDNAGQGVEVYVDDISIYSMEDTCRPVSEEN</sequence>
<dbReference type="Proteomes" id="UP001148629">
    <property type="component" value="Unassembled WGS sequence"/>
</dbReference>
<dbReference type="EMBL" id="JANRMS010000715">
    <property type="protein sequence ID" value="KAJ3535377.1"/>
    <property type="molecule type" value="Genomic_DNA"/>
</dbReference>
<accession>A0ACC1SA98</accession>
<name>A0ACC1SA98_9HYPO</name>
<gene>
    <name evidence="1" type="ORF">NM208_g7151</name>
</gene>
<comment type="caution">
    <text evidence="1">The sequence shown here is derived from an EMBL/GenBank/DDBJ whole genome shotgun (WGS) entry which is preliminary data.</text>
</comment>
<keyword evidence="2" id="KW-1185">Reference proteome</keyword>
<organism evidence="1 2">
    <name type="scientific">Fusarium decemcellulare</name>
    <dbReference type="NCBI Taxonomy" id="57161"/>
    <lineage>
        <taxon>Eukaryota</taxon>
        <taxon>Fungi</taxon>
        <taxon>Dikarya</taxon>
        <taxon>Ascomycota</taxon>
        <taxon>Pezizomycotina</taxon>
        <taxon>Sordariomycetes</taxon>
        <taxon>Hypocreomycetidae</taxon>
        <taxon>Hypocreales</taxon>
        <taxon>Nectriaceae</taxon>
        <taxon>Fusarium</taxon>
        <taxon>Fusarium decemcellulare species complex</taxon>
    </lineage>
</organism>
<reference evidence="1" key="1">
    <citation type="submission" date="2022-08" db="EMBL/GenBank/DDBJ databases">
        <title>Genome Sequence of Fusarium decemcellulare.</title>
        <authorList>
            <person name="Buettner E."/>
        </authorList>
    </citation>
    <scope>NUCLEOTIDE SEQUENCE</scope>
    <source>
        <strain evidence="1">Babe19</strain>
    </source>
</reference>
<protein>
    <submittedName>
        <fullName evidence="1">Uncharacterized protein</fullName>
    </submittedName>
</protein>
<evidence type="ECO:0000313" key="1">
    <source>
        <dbReference type="EMBL" id="KAJ3535377.1"/>
    </source>
</evidence>
<evidence type="ECO:0000313" key="2">
    <source>
        <dbReference type="Proteomes" id="UP001148629"/>
    </source>
</evidence>
<proteinExistence type="predicted"/>